<dbReference type="AlphaFoldDB" id="D9SKB5"/>
<dbReference type="OrthoDB" id="5372493at2"/>
<dbReference type="eggNOG" id="COG2454">
    <property type="taxonomic scope" value="Bacteria"/>
</dbReference>
<dbReference type="InterPro" id="IPR041652">
    <property type="entry name" value="DUF5616"/>
</dbReference>
<evidence type="ECO:0000259" key="1">
    <source>
        <dbReference type="Pfam" id="PF04256"/>
    </source>
</evidence>
<accession>D9SKB5</accession>
<organism evidence="3 4">
    <name type="scientific">Clostridium cellulovorans (strain ATCC 35296 / DSM 3052 / OCM 3 / 743B)</name>
    <dbReference type="NCBI Taxonomy" id="573061"/>
    <lineage>
        <taxon>Bacteria</taxon>
        <taxon>Bacillati</taxon>
        <taxon>Bacillota</taxon>
        <taxon>Clostridia</taxon>
        <taxon>Eubacteriales</taxon>
        <taxon>Clostridiaceae</taxon>
        <taxon>Clostridium</taxon>
    </lineage>
</organism>
<dbReference type="RefSeq" id="WP_010077377.1">
    <property type="nucleotide sequence ID" value="NC_014393.1"/>
</dbReference>
<reference evidence="3 4" key="1">
    <citation type="submission" date="2010-08" db="EMBL/GenBank/DDBJ databases">
        <title>Complete sequence of Clostridium cellulovorans 743B.</title>
        <authorList>
            <consortium name="US DOE Joint Genome Institute"/>
            <person name="Lucas S."/>
            <person name="Copeland A."/>
            <person name="Lapidus A."/>
            <person name="Cheng J.-F."/>
            <person name="Bruce D."/>
            <person name="Goodwin L."/>
            <person name="Pitluck S."/>
            <person name="Chertkov O."/>
            <person name="Detter J.C."/>
            <person name="Han C."/>
            <person name="Tapia R."/>
            <person name="Land M."/>
            <person name="Hauser L."/>
            <person name="Chang Y.-J."/>
            <person name="Jeffries C."/>
            <person name="Kyrpides N."/>
            <person name="Ivanova N."/>
            <person name="Mikhailova N."/>
            <person name="Hemme C.L."/>
            <person name="Woyke T."/>
        </authorList>
    </citation>
    <scope>NUCLEOTIDE SEQUENCE [LARGE SCALE GENOMIC DNA]</scope>
    <source>
        <strain evidence="4">ATCC 35296 / DSM 3052 / OCM 3 / 743B</strain>
    </source>
</reference>
<dbReference type="Proteomes" id="UP000002730">
    <property type="component" value="Chromosome"/>
</dbReference>
<feature type="domain" description="DUF5616" evidence="2">
    <location>
        <begin position="83"/>
        <end position="219"/>
    </location>
</feature>
<dbReference type="Pfam" id="PF18481">
    <property type="entry name" value="DUF5616"/>
    <property type="match status" value="1"/>
</dbReference>
<gene>
    <name evidence="3" type="ordered locus">Clocel_1667</name>
</gene>
<evidence type="ECO:0000313" key="3">
    <source>
        <dbReference type="EMBL" id="ADL51411.1"/>
    </source>
</evidence>
<keyword evidence="4" id="KW-1185">Reference proteome</keyword>
<dbReference type="Pfam" id="PF04256">
    <property type="entry name" value="DUF434"/>
    <property type="match status" value="1"/>
</dbReference>
<dbReference type="STRING" id="573061.Clocel_1667"/>
<sequence length="245" mass="27673">MCKVVKRGYFPSDEKDFSSESVQILYKAGCDLYYLLNQEYNIKGASTFVGNHYLLSERQRLALARAISSGKSIKSRRDKELKDNLEDSVVNIDGFNTIITLEVALSDSLLLKCMDGTIRDLAALRGTYRLIDKTELAITLIGEMLEKNKVREAIFYLDAPVSNSGKLKQHILECLNNFSFDVQVENINNVDAVLETLDNVITSDAIILDKCKSWINLNKKIIEERIGNHSYIDFSSLMDGGKRND</sequence>
<dbReference type="InterPro" id="IPR007368">
    <property type="entry name" value="DUF434"/>
</dbReference>
<protein>
    <recommendedName>
        <fullName evidence="5">DUF434 domain-containing protein</fullName>
    </recommendedName>
</protein>
<dbReference type="PANTHER" id="PTHR42252">
    <property type="entry name" value="DUF5616 DOMAIN-CONTAINING PROTEIN"/>
    <property type="match status" value="1"/>
</dbReference>
<name>D9SKB5_CLOC7</name>
<dbReference type="HOGENOM" id="CLU_102155_0_0_9"/>
<evidence type="ECO:0000313" key="4">
    <source>
        <dbReference type="Proteomes" id="UP000002730"/>
    </source>
</evidence>
<dbReference type="KEGG" id="ccb:Clocel_1667"/>
<dbReference type="PANTHER" id="PTHR42252:SF1">
    <property type="entry name" value="DUF434 DOMAIN-CONTAINING PROTEIN"/>
    <property type="match status" value="1"/>
</dbReference>
<evidence type="ECO:0000259" key="2">
    <source>
        <dbReference type="Pfam" id="PF18481"/>
    </source>
</evidence>
<dbReference type="EMBL" id="CP002160">
    <property type="protein sequence ID" value="ADL51411.1"/>
    <property type="molecule type" value="Genomic_DNA"/>
</dbReference>
<evidence type="ECO:0008006" key="5">
    <source>
        <dbReference type="Google" id="ProtNLM"/>
    </source>
</evidence>
<proteinExistence type="predicted"/>
<feature type="domain" description="DUF434" evidence="1">
    <location>
        <begin position="25"/>
        <end position="79"/>
    </location>
</feature>